<dbReference type="Proteomes" id="UP000582837">
    <property type="component" value="Unassembled WGS sequence"/>
</dbReference>
<proteinExistence type="predicted"/>
<evidence type="ECO:0000256" key="3">
    <source>
        <dbReference type="ARBA" id="ARBA00023163"/>
    </source>
</evidence>
<dbReference type="PANTHER" id="PTHR47506:SF6">
    <property type="entry name" value="HTH-TYPE TRANSCRIPTIONAL REPRESSOR NEMR"/>
    <property type="match status" value="1"/>
</dbReference>
<dbReference type="GO" id="GO:0003677">
    <property type="term" value="F:DNA binding"/>
    <property type="evidence" value="ECO:0007669"/>
    <property type="project" value="UniProtKB-UniRule"/>
</dbReference>
<evidence type="ECO:0000256" key="2">
    <source>
        <dbReference type="ARBA" id="ARBA00023125"/>
    </source>
</evidence>
<dbReference type="Gene3D" id="1.10.357.10">
    <property type="entry name" value="Tetracycline Repressor, domain 2"/>
    <property type="match status" value="1"/>
</dbReference>
<dbReference type="Pfam" id="PF00440">
    <property type="entry name" value="TetR_N"/>
    <property type="match status" value="1"/>
</dbReference>
<sequence length="196" mass="21266">MSSVSTRSAATSMDPKERRITEAAMRLFHRHGYRKVTMMDIAAESGMSRPSLYAAFANKEAVFSALMDDHCRVNAAKADAVVAGMGSLRDKLEALFEIWILEPFASVAGSENGADLLANSTVYAPEASTALYHRFREQLLEVLRPEMAESGGMSAGDLAHFLMMAVRGLKATTATEEELRRLTTTLIAMAEATANA</sequence>
<reference evidence="6 7" key="1">
    <citation type="submission" date="2020-08" db="EMBL/GenBank/DDBJ databases">
        <title>Genomic Encyclopedia of Type Strains, Phase IV (KMG-IV): sequencing the most valuable type-strain genomes for metagenomic binning, comparative biology and taxonomic classification.</title>
        <authorList>
            <person name="Goeker M."/>
        </authorList>
    </citation>
    <scope>NUCLEOTIDE SEQUENCE [LARGE SCALE GENOMIC DNA]</scope>
    <source>
        <strain evidence="6 7">DSM 29007</strain>
    </source>
</reference>
<evidence type="ECO:0000313" key="7">
    <source>
        <dbReference type="Proteomes" id="UP000582837"/>
    </source>
</evidence>
<gene>
    <name evidence="6" type="ORF">HNQ61_004812</name>
</gene>
<organism evidence="6 7">
    <name type="scientific">Longimicrobium terrae</name>
    <dbReference type="NCBI Taxonomy" id="1639882"/>
    <lineage>
        <taxon>Bacteria</taxon>
        <taxon>Pseudomonadati</taxon>
        <taxon>Gemmatimonadota</taxon>
        <taxon>Longimicrobiia</taxon>
        <taxon>Longimicrobiales</taxon>
        <taxon>Longimicrobiaceae</taxon>
        <taxon>Longimicrobium</taxon>
    </lineage>
</organism>
<dbReference type="InterPro" id="IPR009057">
    <property type="entry name" value="Homeodomain-like_sf"/>
</dbReference>
<protein>
    <submittedName>
        <fullName evidence="6">AcrR family transcriptional regulator</fullName>
    </submittedName>
</protein>
<keyword evidence="1" id="KW-0805">Transcription regulation</keyword>
<keyword evidence="7" id="KW-1185">Reference proteome</keyword>
<evidence type="ECO:0000259" key="5">
    <source>
        <dbReference type="PROSITE" id="PS50977"/>
    </source>
</evidence>
<keyword evidence="2 4" id="KW-0238">DNA-binding</keyword>
<keyword evidence="3" id="KW-0804">Transcription</keyword>
<dbReference type="EMBL" id="JACHIA010000021">
    <property type="protein sequence ID" value="MBB6073145.1"/>
    <property type="molecule type" value="Genomic_DNA"/>
</dbReference>
<name>A0A841H4J3_9BACT</name>
<evidence type="ECO:0000313" key="6">
    <source>
        <dbReference type="EMBL" id="MBB6073145.1"/>
    </source>
</evidence>
<dbReference type="PROSITE" id="PS50977">
    <property type="entry name" value="HTH_TETR_2"/>
    <property type="match status" value="1"/>
</dbReference>
<comment type="caution">
    <text evidence="6">The sequence shown here is derived from an EMBL/GenBank/DDBJ whole genome shotgun (WGS) entry which is preliminary data.</text>
</comment>
<evidence type="ECO:0000256" key="4">
    <source>
        <dbReference type="PROSITE-ProRule" id="PRU00335"/>
    </source>
</evidence>
<evidence type="ECO:0000256" key="1">
    <source>
        <dbReference type="ARBA" id="ARBA00023015"/>
    </source>
</evidence>
<accession>A0A841H4J3</accession>
<dbReference type="PANTHER" id="PTHR47506">
    <property type="entry name" value="TRANSCRIPTIONAL REGULATORY PROTEIN"/>
    <property type="match status" value="1"/>
</dbReference>
<dbReference type="SUPFAM" id="SSF46689">
    <property type="entry name" value="Homeodomain-like"/>
    <property type="match status" value="1"/>
</dbReference>
<feature type="DNA-binding region" description="H-T-H motif" evidence="4">
    <location>
        <begin position="37"/>
        <end position="56"/>
    </location>
</feature>
<feature type="domain" description="HTH tetR-type" evidence="5">
    <location>
        <begin position="14"/>
        <end position="74"/>
    </location>
</feature>
<dbReference type="PRINTS" id="PR00455">
    <property type="entry name" value="HTHTETR"/>
</dbReference>
<dbReference type="InterPro" id="IPR001647">
    <property type="entry name" value="HTH_TetR"/>
</dbReference>
<dbReference type="RefSeq" id="WP_170035085.1">
    <property type="nucleotide sequence ID" value="NZ_JABDTL010000001.1"/>
</dbReference>
<dbReference type="AlphaFoldDB" id="A0A841H4J3"/>